<dbReference type="Proteomes" id="UP000664534">
    <property type="component" value="Unassembled WGS sequence"/>
</dbReference>
<gene>
    <name evidence="3" type="ORF">IMSHALPRED_006019</name>
</gene>
<reference evidence="3" key="1">
    <citation type="submission" date="2021-03" db="EMBL/GenBank/DDBJ databases">
        <authorList>
            <person name="Tagirdzhanova G."/>
        </authorList>
    </citation>
    <scope>NUCLEOTIDE SEQUENCE</scope>
</reference>
<evidence type="ECO:0000259" key="2">
    <source>
        <dbReference type="Pfam" id="PF01467"/>
    </source>
</evidence>
<evidence type="ECO:0000256" key="1">
    <source>
        <dbReference type="SAM" id="MobiDB-lite"/>
    </source>
</evidence>
<keyword evidence="4" id="KW-1185">Reference proteome</keyword>
<evidence type="ECO:0000313" key="4">
    <source>
        <dbReference type="Proteomes" id="UP000664534"/>
    </source>
</evidence>
<comment type="caution">
    <text evidence="3">The sequence shown here is derived from an EMBL/GenBank/DDBJ whole genome shotgun (WGS) entry which is preliminary data.</text>
</comment>
<accession>A0A8H3FFU6</accession>
<dbReference type="GO" id="GO:0003824">
    <property type="term" value="F:catalytic activity"/>
    <property type="evidence" value="ECO:0007669"/>
    <property type="project" value="InterPro"/>
</dbReference>
<dbReference type="InterPro" id="IPR004821">
    <property type="entry name" value="Cyt_trans-like"/>
</dbReference>
<name>A0A8H3FFU6_9LECA</name>
<dbReference type="EMBL" id="CAJPDT010000034">
    <property type="protein sequence ID" value="CAF9923794.1"/>
    <property type="molecule type" value="Genomic_DNA"/>
</dbReference>
<evidence type="ECO:0000313" key="3">
    <source>
        <dbReference type="EMBL" id="CAF9923794.1"/>
    </source>
</evidence>
<feature type="domain" description="Cytidyltransferase-like" evidence="2">
    <location>
        <begin position="62"/>
        <end position="101"/>
    </location>
</feature>
<sequence length="390" mass="43909">MVENTSPLALYIEQVNNYEPMSPPSHPKVTVYPPSPPSNLIFNSLHSAPNLVKGQTNRVLAYVGSFNPPHRGHLHLLKHVFTRGTHDMNVVAAIVIPMTDEGVSAKVQAEDGNFMFGIEERCLLWKQDPRLPPWAWVYENGFRAFTIFSERLIQESKKDGYQLEFVPLCGAGDASPSSTPRPRFGCKTTIISDAARAADYQLSSGRLENFDEYTRWKRVHVDKDKLRCCADRKVRHALEVTKDMGSQEARSMPEDGPCHVNSDLATTLAKQIEDMKAVLECQNLVEDRGLTLRFVECEDVDPRADHNDISSTELREVMRTNSGVELKKALDRMALSARLLWRCRASWMEKARLGTGLCIKFQGLTEKHLLPEESTSDEEPASCENPPSLE</sequence>
<proteinExistence type="predicted"/>
<feature type="region of interest" description="Disordered" evidence="1">
    <location>
        <begin position="370"/>
        <end position="390"/>
    </location>
</feature>
<protein>
    <recommendedName>
        <fullName evidence="2">Cytidyltransferase-like domain-containing protein</fullName>
    </recommendedName>
</protein>
<dbReference type="OrthoDB" id="3558741at2759"/>
<dbReference type="Gene3D" id="3.40.50.620">
    <property type="entry name" value="HUPs"/>
    <property type="match status" value="1"/>
</dbReference>
<organism evidence="3 4">
    <name type="scientific">Imshaugia aleurites</name>
    <dbReference type="NCBI Taxonomy" id="172621"/>
    <lineage>
        <taxon>Eukaryota</taxon>
        <taxon>Fungi</taxon>
        <taxon>Dikarya</taxon>
        <taxon>Ascomycota</taxon>
        <taxon>Pezizomycotina</taxon>
        <taxon>Lecanoromycetes</taxon>
        <taxon>OSLEUM clade</taxon>
        <taxon>Lecanoromycetidae</taxon>
        <taxon>Lecanorales</taxon>
        <taxon>Lecanorineae</taxon>
        <taxon>Parmeliaceae</taxon>
        <taxon>Imshaugia</taxon>
    </lineage>
</organism>
<dbReference type="InterPro" id="IPR014729">
    <property type="entry name" value="Rossmann-like_a/b/a_fold"/>
</dbReference>
<dbReference type="Pfam" id="PF01467">
    <property type="entry name" value="CTP_transf_like"/>
    <property type="match status" value="1"/>
</dbReference>
<dbReference type="SUPFAM" id="SSF52374">
    <property type="entry name" value="Nucleotidylyl transferase"/>
    <property type="match status" value="1"/>
</dbReference>
<dbReference type="AlphaFoldDB" id="A0A8H3FFU6"/>